<evidence type="ECO:0000313" key="3">
    <source>
        <dbReference type="Proteomes" id="UP001279642"/>
    </source>
</evidence>
<gene>
    <name evidence="2" type="ORF">SMD27_17425</name>
</gene>
<dbReference type="RefSeq" id="WP_320509701.1">
    <property type="nucleotide sequence ID" value="NZ_JAXCLW010000005.1"/>
</dbReference>
<dbReference type="EMBL" id="JAXCLW010000005">
    <property type="protein sequence ID" value="MDY0884628.1"/>
    <property type="molecule type" value="Genomic_DNA"/>
</dbReference>
<feature type="region of interest" description="Disordered" evidence="1">
    <location>
        <begin position="1"/>
        <end position="93"/>
    </location>
</feature>
<sequence length="93" mass="10239">MTKKTPLPKTQFPADPNRAAEAGYTYGWAAPEKPGKRMATPPLTPPEVPPSAVERDAARQEAKEIAAESHNRELEEKLTDEAEKIGPRGNFKK</sequence>
<comment type="caution">
    <text evidence="2">The sequence shown here is derived from an EMBL/GenBank/DDBJ whole genome shotgun (WGS) entry which is preliminary data.</text>
</comment>
<protein>
    <submittedName>
        <fullName evidence="2">Uncharacterized protein</fullName>
    </submittedName>
</protein>
<proteinExistence type="predicted"/>
<organism evidence="2 3">
    <name type="scientific">Dongia soli</name>
    <dbReference type="NCBI Taxonomy" id="600628"/>
    <lineage>
        <taxon>Bacteria</taxon>
        <taxon>Pseudomonadati</taxon>
        <taxon>Pseudomonadota</taxon>
        <taxon>Alphaproteobacteria</taxon>
        <taxon>Rhodospirillales</taxon>
        <taxon>Dongiaceae</taxon>
        <taxon>Dongia</taxon>
    </lineage>
</organism>
<dbReference type="Proteomes" id="UP001279642">
    <property type="component" value="Unassembled WGS sequence"/>
</dbReference>
<feature type="compositionally biased region" description="Basic and acidic residues" evidence="1">
    <location>
        <begin position="53"/>
        <end position="86"/>
    </location>
</feature>
<name>A0ABU5EGS9_9PROT</name>
<evidence type="ECO:0000313" key="2">
    <source>
        <dbReference type="EMBL" id="MDY0884628.1"/>
    </source>
</evidence>
<keyword evidence="3" id="KW-1185">Reference proteome</keyword>
<accession>A0ABU5EGS9</accession>
<reference evidence="2 3" key="1">
    <citation type="journal article" date="2016" name="Antonie Van Leeuwenhoek">
        <title>Dongia soli sp. nov., isolated from soil from Dokdo, Korea.</title>
        <authorList>
            <person name="Kim D.U."/>
            <person name="Lee H."/>
            <person name="Kim H."/>
            <person name="Kim S.G."/>
            <person name="Ka J.O."/>
        </authorList>
    </citation>
    <scope>NUCLEOTIDE SEQUENCE [LARGE SCALE GENOMIC DNA]</scope>
    <source>
        <strain evidence="2 3">D78</strain>
    </source>
</reference>
<evidence type="ECO:0000256" key="1">
    <source>
        <dbReference type="SAM" id="MobiDB-lite"/>
    </source>
</evidence>